<dbReference type="SUPFAM" id="SSF53448">
    <property type="entry name" value="Nucleotide-diphospho-sugar transferases"/>
    <property type="match status" value="1"/>
</dbReference>
<dbReference type="Gene3D" id="3.90.550.10">
    <property type="entry name" value="Spore Coat Polysaccharide Biosynthesis Protein SpsA, Chain A"/>
    <property type="match status" value="1"/>
</dbReference>
<dbReference type="InterPro" id="IPR029044">
    <property type="entry name" value="Nucleotide-diphossugar_trans"/>
</dbReference>
<evidence type="ECO:0000259" key="1">
    <source>
        <dbReference type="Pfam" id="PF00535"/>
    </source>
</evidence>
<evidence type="ECO:0000313" key="2">
    <source>
        <dbReference type="EMBL" id="BDE95990.1"/>
    </source>
</evidence>
<dbReference type="EMBL" id="AP025564">
    <property type="protein sequence ID" value="BDE95990.1"/>
    <property type="molecule type" value="Genomic_DNA"/>
</dbReference>
<gene>
    <name evidence="2" type="ORF">CE91St30_13230</name>
</gene>
<dbReference type="PANTHER" id="PTHR22916">
    <property type="entry name" value="GLYCOSYLTRANSFERASE"/>
    <property type="match status" value="1"/>
</dbReference>
<dbReference type="PANTHER" id="PTHR22916:SF3">
    <property type="entry name" value="UDP-GLCNAC:BETAGAL BETA-1,3-N-ACETYLGLUCOSAMINYLTRANSFERASE-LIKE PROTEIN 1"/>
    <property type="match status" value="1"/>
</dbReference>
<reference evidence="2 3" key="1">
    <citation type="submission" date="2022-01" db="EMBL/GenBank/DDBJ databases">
        <title>Novel bile acid biosynthetic pathways are enriched in the microbiome of centenarians.</title>
        <authorList>
            <person name="Sato Y."/>
            <person name="Atarashi K."/>
            <person name="Plichta R.D."/>
            <person name="Arai Y."/>
            <person name="Sasajima S."/>
            <person name="Kearney M.S."/>
            <person name="Suda W."/>
            <person name="Takeshita K."/>
            <person name="Sasaki T."/>
            <person name="Okamoto S."/>
            <person name="Skelly N.A."/>
            <person name="Okamura Y."/>
            <person name="Vlamakis H."/>
            <person name="Li Y."/>
            <person name="Tanoue T."/>
            <person name="Takei H."/>
            <person name="Nittono H."/>
            <person name="Narushima S."/>
            <person name="Irie J."/>
            <person name="Itoh H."/>
            <person name="Moriya K."/>
            <person name="Sugiura Y."/>
            <person name="Suematsu M."/>
            <person name="Moritoki N."/>
            <person name="Shibata S."/>
            <person name="Littman R.D."/>
            <person name="Fischbach A.M."/>
            <person name="Uwamino Y."/>
            <person name="Inoue T."/>
            <person name="Honda A."/>
            <person name="Hattori M."/>
            <person name="Murai T."/>
            <person name="Xavier J.R."/>
            <person name="Hirose N."/>
            <person name="Honda K."/>
        </authorList>
    </citation>
    <scope>NUCLEOTIDE SEQUENCE [LARGE SCALE GENOMIC DNA]</scope>
    <source>
        <strain evidence="2 3">CE91-St30</strain>
    </source>
</reference>
<proteinExistence type="predicted"/>
<feature type="domain" description="Glycosyltransferase 2-like" evidence="1">
    <location>
        <begin position="6"/>
        <end position="135"/>
    </location>
</feature>
<organism evidence="2 3">
    <name type="scientific">Raoultibacter timonensis</name>
    <dbReference type="NCBI Taxonomy" id="1907662"/>
    <lineage>
        <taxon>Bacteria</taxon>
        <taxon>Bacillati</taxon>
        <taxon>Actinomycetota</taxon>
        <taxon>Coriobacteriia</taxon>
        <taxon>Eggerthellales</taxon>
        <taxon>Eggerthellaceae</taxon>
        <taxon>Raoultibacter</taxon>
    </lineage>
</organism>
<dbReference type="CDD" id="cd00761">
    <property type="entry name" value="Glyco_tranf_GTA_type"/>
    <property type="match status" value="1"/>
</dbReference>
<dbReference type="Proteomes" id="UP001320544">
    <property type="component" value="Chromosome"/>
</dbReference>
<sequence>MGKLLTIAMPCYNVEAYLERGLGSLADDRFADDLEVLIVNDGSTDSTKEIALRYVESHPTIFRLIDKENGGHGSGINAGIAHAAGTYFRIVDGDDWVDTDNLATLLDRLRSIDSDIVVDEKREVDMGSMSGSLVELPAYIEVDKELQFADICNLHDTESFIAIHTLTVKTSLLREHGISILEGIFYVDYEYIVKATCFADTVTFIPLEIYQYLVGNANQSVAAENWVKRYSHHETVVKELLRFSETDGFSAPIHEYLVRKTQLLINTHYKVLLIFDKDRRRGASRAKEFRLWLKREYPAFAALTAARYRQALGMHYLGVDAARLDAIMGR</sequence>
<dbReference type="RefSeq" id="WP_102378467.1">
    <property type="nucleotide sequence ID" value="NZ_AP025564.1"/>
</dbReference>
<keyword evidence="2" id="KW-0808">Transferase</keyword>
<keyword evidence="3" id="KW-1185">Reference proteome</keyword>
<name>A0ABM7WI99_9ACTN</name>
<dbReference type="Pfam" id="PF00535">
    <property type="entry name" value="Glycos_transf_2"/>
    <property type="match status" value="1"/>
</dbReference>
<accession>A0ABM7WI99</accession>
<protein>
    <submittedName>
        <fullName evidence="2">Glycosyl transferase</fullName>
    </submittedName>
</protein>
<dbReference type="InterPro" id="IPR001173">
    <property type="entry name" value="Glyco_trans_2-like"/>
</dbReference>
<dbReference type="GO" id="GO:0016740">
    <property type="term" value="F:transferase activity"/>
    <property type="evidence" value="ECO:0007669"/>
    <property type="project" value="UniProtKB-KW"/>
</dbReference>
<evidence type="ECO:0000313" key="3">
    <source>
        <dbReference type="Proteomes" id="UP001320544"/>
    </source>
</evidence>